<gene>
    <name evidence="3" type="ORF">QYB95_01720</name>
</gene>
<protein>
    <submittedName>
        <fullName evidence="3">Helix-turn-helix transcriptional regulator</fullName>
    </submittedName>
</protein>
<comment type="caution">
    <text evidence="3">The sequence shown here is derived from an EMBL/GenBank/DDBJ whole genome shotgun (WGS) entry which is preliminary data.</text>
</comment>
<accession>A0ABT8GLF4</accession>
<evidence type="ECO:0000256" key="1">
    <source>
        <dbReference type="ARBA" id="ARBA00023125"/>
    </source>
</evidence>
<dbReference type="Pfam" id="PF01381">
    <property type="entry name" value="HTH_3"/>
    <property type="match status" value="1"/>
</dbReference>
<keyword evidence="4" id="KW-1185">Reference proteome</keyword>
<dbReference type="RefSeq" id="WP_301136350.1">
    <property type="nucleotide sequence ID" value="NZ_JAUHTQ010000001.1"/>
</dbReference>
<reference evidence="3" key="1">
    <citation type="submission" date="2023-07" db="EMBL/GenBank/DDBJ databases">
        <title>Ureibacillus sp. isolated from freshwater well.</title>
        <authorList>
            <person name="Kirdat K."/>
            <person name="Bhatt A."/>
            <person name="Teware R."/>
            <person name="Bhavsar Y."/>
            <person name="Yadav A."/>
        </authorList>
    </citation>
    <scope>NUCLEOTIDE SEQUENCE</scope>
    <source>
        <strain evidence="3">BA0131</strain>
    </source>
</reference>
<dbReference type="InterPro" id="IPR010982">
    <property type="entry name" value="Lambda_DNA-bd_dom_sf"/>
</dbReference>
<dbReference type="Proteomes" id="UP001172743">
    <property type="component" value="Unassembled WGS sequence"/>
</dbReference>
<dbReference type="CDD" id="cd00093">
    <property type="entry name" value="HTH_XRE"/>
    <property type="match status" value="1"/>
</dbReference>
<name>A0ABT8GLF4_9BACL</name>
<evidence type="ECO:0000259" key="2">
    <source>
        <dbReference type="PROSITE" id="PS50943"/>
    </source>
</evidence>
<dbReference type="SUPFAM" id="SSF47413">
    <property type="entry name" value="lambda repressor-like DNA-binding domains"/>
    <property type="match status" value="1"/>
</dbReference>
<sequence length="69" mass="8112">MQNRIKDLRQQHDLTQDELAEKLEVSRQTIISLEKGRYNPSLILAHKIAKLFEMQIEDVFIFEEGKNNG</sequence>
<dbReference type="SMART" id="SM00530">
    <property type="entry name" value="HTH_XRE"/>
    <property type="match status" value="1"/>
</dbReference>
<dbReference type="PANTHER" id="PTHR46558:SF4">
    <property type="entry name" value="DNA-BIDING PHAGE PROTEIN"/>
    <property type="match status" value="1"/>
</dbReference>
<dbReference type="InterPro" id="IPR001387">
    <property type="entry name" value="Cro/C1-type_HTH"/>
</dbReference>
<evidence type="ECO:0000313" key="3">
    <source>
        <dbReference type="EMBL" id="MDN4492246.1"/>
    </source>
</evidence>
<feature type="domain" description="HTH cro/C1-type" evidence="2">
    <location>
        <begin position="5"/>
        <end position="59"/>
    </location>
</feature>
<dbReference type="PROSITE" id="PS50943">
    <property type="entry name" value="HTH_CROC1"/>
    <property type="match status" value="1"/>
</dbReference>
<dbReference type="Gene3D" id="1.10.260.40">
    <property type="entry name" value="lambda repressor-like DNA-binding domains"/>
    <property type="match status" value="1"/>
</dbReference>
<dbReference type="PANTHER" id="PTHR46558">
    <property type="entry name" value="TRACRIPTIONAL REGULATORY PROTEIN-RELATED-RELATED"/>
    <property type="match status" value="1"/>
</dbReference>
<dbReference type="EMBL" id="JAUHTQ010000001">
    <property type="protein sequence ID" value="MDN4492246.1"/>
    <property type="molecule type" value="Genomic_DNA"/>
</dbReference>
<proteinExistence type="predicted"/>
<evidence type="ECO:0000313" key="4">
    <source>
        <dbReference type="Proteomes" id="UP001172743"/>
    </source>
</evidence>
<keyword evidence="1" id="KW-0238">DNA-binding</keyword>
<organism evidence="3 4">
    <name type="scientific">Ureibacillus aquaedulcis</name>
    <dbReference type="NCBI Taxonomy" id="3058421"/>
    <lineage>
        <taxon>Bacteria</taxon>
        <taxon>Bacillati</taxon>
        <taxon>Bacillota</taxon>
        <taxon>Bacilli</taxon>
        <taxon>Bacillales</taxon>
        <taxon>Caryophanaceae</taxon>
        <taxon>Ureibacillus</taxon>
    </lineage>
</organism>